<dbReference type="PANTHER" id="PTHR34001:SF3">
    <property type="entry name" value="BLL7405 PROTEIN"/>
    <property type="match status" value="1"/>
</dbReference>
<evidence type="ECO:0000313" key="9">
    <source>
        <dbReference type="Proteomes" id="UP001156905"/>
    </source>
</evidence>
<evidence type="ECO:0000256" key="1">
    <source>
        <dbReference type="ARBA" id="ARBA00004442"/>
    </source>
</evidence>
<dbReference type="PANTHER" id="PTHR34001">
    <property type="entry name" value="BLL7405 PROTEIN"/>
    <property type="match status" value="1"/>
</dbReference>
<gene>
    <name evidence="8" type="ORF">GCM10007857_38520</name>
</gene>
<dbReference type="InterPro" id="IPR051692">
    <property type="entry name" value="OMP-like"/>
</dbReference>
<evidence type="ECO:0000256" key="5">
    <source>
        <dbReference type="ARBA" id="ARBA00038306"/>
    </source>
</evidence>
<accession>A0ABQ6B3G1</accession>
<evidence type="ECO:0000256" key="6">
    <source>
        <dbReference type="SAM" id="SignalP"/>
    </source>
</evidence>
<evidence type="ECO:0000256" key="3">
    <source>
        <dbReference type="ARBA" id="ARBA00023136"/>
    </source>
</evidence>
<keyword evidence="9" id="KW-1185">Reference proteome</keyword>
<name>A0ABQ6B3G1_9BRAD</name>
<dbReference type="RefSeq" id="WP_284267806.1">
    <property type="nucleotide sequence ID" value="NZ_BSOW01000013.1"/>
</dbReference>
<dbReference type="SUPFAM" id="SSF56925">
    <property type="entry name" value="OMPA-like"/>
    <property type="match status" value="1"/>
</dbReference>
<feature type="signal peptide" evidence="6">
    <location>
        <begin position="1"/>
        <end position="22"/>
    </location>
</feature>
<dbReference type="Gene3D" id="2.40.160.20">
    <property type="match status" value="1"/>
</dbReference>
<reference evidence="9" key="1">
    <citation type="journal article" date="2019" name="Int. J. Syst. Evol. Microbiol.">
        <title>The Global Catalogue of Microorganisms (GCM) 10K type strain sequencing project: providing services to taxonomists for standard genome sequencing and annotation.</title>
        <authorList>
            <consortium name="The Broad Institute Genomics Platform"/>
            <consortium name="The Broad Institute Genome Sequencing Center for Infectious Disease"/>
            <person name="Wu L."/>
            <person name="Ma J."/>
        </authorList>
    </citation>
    <scope>NUCLEOTIDE SEQUENCE [LARGE SCALE GENOMIC DNA]</scope>
    <source>
        <strain evidence="9">NBRC 102520</strain>
    </source>
</reference>
<evidence type="ECO:0000256" key="2">
    <source>
        <dbReference type="ARBA" id="ARBA00022729"/>
    </source>
</evidence>
<comment type="similarity">
    <text evidence="5">Belongs to the Omp25/RopB family.</text>
</comment>
<evidence type="ECO:0000313" key="8">
    <source>
        <dbReference type="EMBL" id="GLR87141.1"/>
    </source>
</evidence>
<proteinExistence type="inferred from homology"/>
<dbReference type="EMBL" id="BSOW01000013">
    <property type="protein sequence ID" value="GLR87141.1"/>
    <property type="molecule type" value="Genomic_DNA"/>
</dbReference>
<evidence type="ECO:0000256" key="4">
    <source>
        <dbReference type="ARBA" id="ARBA00023237"/>
    </source>
</evidence>
<sequence>MKKILFATVALLSVSAAAPAVGADLGARPYYNKAPQPAYVAPIYNWTGFYLGAHLGGAFSSDNNFNGLSTGNSGNGRFLGGLQVGADWQFHPNFVVGVEGQYSWLSGSVGAVFPSGYAYTNDQRGLGSITGRVGYTWGPGLLYVKGGYAYSDNNETVTLGGAPVAFAISGDHRNGYTVGAGLEYMFAPNWSAKAEYQYYNFGSATFTAPAALVPAGSFTTDDHTMKAGVNYRFNWAGPVAARY</sequence>
<protein>
    <submittedName>
        <fullName evidence="8">Membrane protein</fullName>
    </submittedName>
</protein>
<keyword evidence="3" id="KW-0472">Membrane</keyword>
<keyword evidence="4" id="KW-0998">Cell outer membrane</keyword>
<organism evidence="8 9">
    <name type="scientific">Bradyrhizobium iriomotense</name>
    <dbReference type="NCBI Taxonomy" id="441950"/>
    <lineage>
        <taxon>Bacteria</taxon>
        <taxon>Pseudomonadati</taxon>
        <taxon>Pseudomonadota</taxon>
        <taxon>Alphaproteobacteria</taxon>
        <taxon>Hyphomicrobiales</taxon>
        <taxon>Nitrobacteraceae</taxon>
        <taxon>Bradyrhizobium</taxon>
    </lineage>
</organism>
<dbReference type="Proteomes" id="UP001156905">
    <property type="component" value="Unassembled WGS sequence"/>
</dbReference>
<dbReference type="InterPro" id="IPR027385">
    <property type="entry name" value="Beta-barrel_OMP"/>
</dbReference>
<comment type="subcellular location">
    <subcellularLocation>
        <location evidence="1">Cell outer membrane</location>
    </subcellularLocation>
</comment>
<dbReference type="Pfam" id="PF13505">
    <property type="entry name" value="OMP_b-brl"/>
    <property type="match status" value="1"/>
</dbReference>
<feature type="domain" description="Outer membrane protein beta-barrel" evidence="7">
    <location>
        <begin position="20"/>
        <end position="233"/>
    </location>
</feature>
<feature type="chain" id="PRO_5046417594" evidence="6">
    <location>
        <begin position="23"/>
        <end position="243"/>
    </location>
</feature>
<comment type="caution">
    <text evidence="8">The sequence shown here is derived from an EMBL/GenBank/DDBJ whole genome shotgun (WGS) entry which is preliminary data.</text>
</comment>
<evidence type="ECO:0000259" key="7">
    <source>
        <dbReference type="Pfam" id="PF13505"/>
    </source>
</evidence>
<keyword evidence="2 6" id="KW-0732">Signal</keyword>
<dbReference type="InterPro" id="IPR011250">
    <property type="entry name" value="OMP/PagP_B-barrel"/>
</dbReference>